<feature type="transmembrane region" description="Helical" evidence="9">
    <location>
        <begin position="247"/>
        <end position="271"/>
    </location>
</feature>
<evidence type="ECO:0000256" key="3">
    <source>
        <dbReference type="ARBA" id="ARBA00022692"/>
    </source>
</evidence>
<dbReference type="InterPro" id="IPR004667">
    <property type="entry name" value="ADP_ATP_car_bac_type"/>
</dbReference>
<dbReference type="InterPro" id="IPR036259">
    <property type="entry name" value="MFS_trans_sf"/>
</dbReference>
<keyword evidence="5 9" id="KW-0067">ATP-binding</keyword>
<evidence type="ECO:0000313" key="11">
    <source>
        <dbReference type="EMBL" id="PIN02552.1"/>
    </source>
</evidence>
<evidence type="ECO:0000256" key="2">
    <source>
        <dbReference type="ARBA" id="ARBA00022448"/>
    </source>
</evidence>
<dbReference type="Proteomes" id="UP000231279">
    <property type="component" value="Unassembled WGS sequence"/>
</dbReference>
<comment type="caution">
    <text evidence="9">Lacks conserved residue(s) required for the propagation of feature annotation.</text>
</comment>
<dbReference type="AlphaFoldDB" id="A0A2G9GBF0"/>
<evidence type="ECO:0000256" key="10">
    <source>
        <dbReference type="SAM" id="MobiDB-lite"/>
    </source>
</evidence>
<comment type="caution">
    <text evidence="11">The sequence shown here is derived from an EMBL/GenBank/DDBJ whole genome shotgun (WGS) entry which is preliminary data.</text>
</comment>
<sequence>MNSTVKVELKVATNQTIAANSAGWENHGWFYIGVRVALFLWVALLNLITISSTWARIIDVMDSESGSRLFGFIGAGATLGQLFGSLFATGMAWLGPYLLLFAALLLEFAAQSSKGINKETSPHPEELSPIREADPDHISEANENDLRETTPKAFSPRTSTSTGRPQIWTVLEGLQLILSSTYLLQVALFLWLSAVVSSFFYFQKVTVIAATVASPVGRRRLFAQINSFIAVFILGGQLTLTGHILTLAGVTVAICSAPFVAFINLIALAVWPSWIAVAISETLRKVVIYVVTRPGRELLFTVVTQDEKYKAKVCIDVIVQRLGDATAAGMYKLLFNTLHGKASIVSLYALPVCFVWIVTAFHLGRRQAQLAKLRASQRPETLSR</sequence>
<feature type="transmembrane region" description="Helical" evidence="9">
    <location>
        <begin position="94"/>
        <end position="110"/>
    </location>
</feature>
<evidence type="ECO:0000313" key="12">
    <source>
        <dbReference type="Proteomes" id="UP000231279"/>
    </source>
</evidence>
<keyword evidence="4 9" id="KW-0547">Nucleotide-binding</keyword>
<evidence type="ECO:0000256" key="5">
    <source>
        <dbReference type="ARBA" id="ARBA00022840"/>
    </source>
</evidence>
<gene>
    <name evidence="11" type="ORF">CDL12_24933</name>
</gene>
<evidence type="ECO:0000256" key="8">
    <source>
        <dbReference type="ARBA" id="ARBA00044504"/>
    </source>
</evidence>
<keyword evidence="12" id="KW-1185">Reference proteome</keyword>
<dbReference type="Pfam" id="PF03219">
    <property type="entry name" value="TLC"/>
    <property type="match status" value="1"/>
</dbReference>
<feature type="transmembrane region" description="Helical" evidence="9">
    <location>
        <begin position="221"/>
        <end position="240"/>
    </location>
</feature>
<dbReference type="GO" id="GO:0031969">
    <property type="term" value="C:chloroplast membrane"/>
    <property type="evidence" value="ECO:0007669"/>
    <property type="project" value="UniProtKB-SubCell"/>
</dbReference>
<comment type="subcellular location">
    <subcellularLocation>
        <location evidence="1">Membrane</location>
        <topology evidence="1">Multi-pass membrane protein</topology>
    </subcellularLocation>
    <subcellularLocation>
        <location evidence="9">Plastid</location>
        <location evidence="9">Chloroplast membrane</location>
        <topology evidence="9">Multi-pass membrane protein</topology>
    </subcellularLocation>
</comment>
<evidence type="ECO:0000256" key="7">
    <source>
        <dbReference type="ARBA" id="ARBA00023136"/>
    </source>
</evidence>
<evidence type="ECO:0000256" key="1">
    <source>
        <dbReference type="ARBA" id="ARBA00004141"/>
    </source>
</evidence>
<keyword evidence="7 9" id="KW-0472">Membrane</keyword>
<comment type="similarity">
    <text evidence="9">Belongs to the ADP/ATP translocase tlc family.</text>
</comment>
<dbReference type="GO" id="GO:0005524">
    <property type="term" value="F:ATP binding"/>
    <property type="evidence" value="ECO:0007669"/>
    <property type="project" value="UniProtKB-KW"/>
</dbReference>
<evidence type="ECO:0000256" key="6">
    <source>
        <dbReference type="ARBA" id="ARBA00022989"/>
    </source>
</evidence>
<dbReference type="STRING" id="429701.A0A2G9GBF0"/>
<evidence type="ECO:0000256" key="4">
    <source>
        <dbReference type="ARBA" id="ARBA00022741"/>
    </source>
</evidence>
<keyword evidence="3 9" id="KW-0812">Transmembrane</keyword>
<keyword evidence="9" id="KW-0934">Plastid</keyword>
<reference evidence="12" key="1">
    <citation type="journal article" date="2018" name="Gigascience">
        <title>Genome assembly of the Pink Ipe (Handroanthus impetiginosus, Bignoniaceae), a highly valued, ecologically keystone Neotropical timber forest tree.</title>
        <authorList>
            <person name="Silva-Junior O.B."/>
            <person name="Grattapaglia D."/>
            <person name="Novaes E."/>
            <person name="Collevatti R.G."/>
        </authorList>
    </citation>
    <scope>NUCLEOTIDE SEQUENCE [LARGE SCALE GENOMIC DNA]</scope>
    <source>
        <strain evidence="12">cv. UFG-1</strain>
    </source>
</reference>
<organism evidence="11 12">
    <name type="scientific">Handroanthus impetiginosus</name>
    <dbReference type="NCBI Taxonomy" id="429701"/>
    <lineage>
        <taxon>Eukaryota</taxon>
        <taxon>Viridiplantae</taxon>
        <taxon>Streptophyta</taxon>
        <taxon>Embryophyta</taxon>
        <taxon>Tracheophyta</taxon>
        <taxon>Spermatophyta</taxon>
        <taxon>Magnoliopsida</taxon>
        <taxon>eudicotyledons</taxon>
        <taxon>Gunneridae</taxon>
        <taxon>Pentapetalae</taxon>
        <taxon>asterids</taxon>
        <taxon>lamiids</taxon>
        <taxon>Lamiales</taxon>
        <taxon>Bignoniaceae</taxon>
        <taxon>Crescentiina</taxon>
        <taxon>Tabebuia alliance</taxon>
        <taxon>Handroanthus</taxon>
    </lineage>
</organism>
<dbReference type="OrthoDB" id="543971at2759"/>
<protein>
    <recommendedName>
        <fullName evidence="9">ADP,ATP carrier protein</fullName>
    </recommendedName>
</protein>
<comment type="similarity">
    <text evidence="8">Belongs to the major facilitator superfamily. Phosphate:H(+) symporter (TC 2.A.1.9) family.</text>
</comment>
<name>A0A2G9GBF0_9LAMI</name>
<dbReference type="EMBL" id="NKXS01005869">
    <property type="protein sequence ID" value="PIN02552.1"/>
    <property type="molecule type" value="Genomic_DNA"/>
</dbReference>
<keyword evidence="9" id="KW-0150">Chloroplast</keyword>
<keyword evidence="6 9" id="KW-1133">Transmembrane helix</keyword>
<dbReference type="PANTHER" id="PTHR43596:SF1">
    <property type="entry name" value="ADP,ATP CARRIER PROTEIN"/>
    <property type="match status" value="1"/>
</dbReference>
<accession>A0A2G9GBF0</accession>
<feature type="region of interest" description="Disordered" evidence="10">
    <location>
        <begin position="141"/>
        <end position="160"/>
    </location>
</feature>
<dbReference type="GO" id="GO:0005471">
    <property type="term" value="F:ATP:ADP antiporter activity"/>
    <property type="evidence" value="ECO:0007669"/>
    <property type="project" value="InterPro"/>
</dbReference>
<keyword evidence="2 9" id="KW-0813">Transport</keyword>
<dbReference type="SUPFAM" id="SSF103473">
    <property type="entry name" value="MFS general substrate transporter"/>
    <property type="match status" value="1"/>
</dbReference>
<dbReference type="PANTHER" id="PTHR43596">
    <property type="entry name" value="ADP,ATP CARRIER PROTEIN"/>
    <property type="match status" value="1"/>
</dbReference>
<evidence type="ECO:0000256" key="9">
    <source>
        <dbReference type="RuleBase" id="RU363121"/>
    </source>
</evidence>
<feature type="transmembrane region" description="Helical" evidence="9">
    <location>
        <begin position="29"/>
        <end position="48"/>
    </location>
</feature>
<proteinExistence type="inferred from homology"/>
<feature type="transmembrane region" description="Helical" evidence="9">
    <location>
        <begin position="342"/>
        <end position="364"/>
    </location>
</feature>
<feature type="compositionally biased region" description="Basic and acidic residues" evidence="10">
    <location>
        <begin position="141"/>
        <end position="150"/>
    </location>
</feature>